<gene>
    <name evidence="7" type="ORF">B5J93_13120</name>
</gene>
<dbReference type="InterPro" id="IPR023827">
    <property type="entry name" value="Peptidase_S8_Asp-AS"/>
</dbReference>
<evidence type="ECO:0000256" key="4">
    <source>
        <dbReference type="ARBA" id="ARBA00022825"/>
    </source>
</evidence>
<reference evidence="7 8" key="1">
    <citation type="submission" date="2017-03" db="EMBL/GenBank/DDBJ databases">
        <title>Draft genome sequence of Moraxella equi CCUG 4950T type strain.</title>
        <authorList>
            <person name="Salva-Serra F."/>
            <person name="Engstrom-Jakobsson H."/>
            <person name="Thorell K."/>
            <person name="Jaen-Luchoro D."/>
            <person name="Gonzales-Siles L."/>
            <person name="Karlsson R."/>
            <person name="Yazdan S."/>
            <person name="Boulund F."/>
            <person name="Johnning A."/>
            <person name="Engstrand L."/>
            <person name="Kristiansson E."/>
            <person name="Moore E."/>
        </authorList>
    </citation>
    <scope>NUCLEOTIDE SEQUENCE [LARGE SCALE GENOMIC DNA]</scope>
    <source>
        <strain evidence="7 8">CCUG 4950</strain>
    </source>
</reference>
<comment type="caution">
    <text evidence="7">The sequence shown here is derived from an EMBL/GenBank/DDBJ whole genome shotgun (WGS) entry which is preliminary data.</text>
</comment>
<evidence type="ECO:0000313" key="7">
    <source>
        <dbReference type="EMBL" id="OPH33201.1"/>
    </source>
</evidence>
<keyword evidence="4" id="KW-0720">Serine protease</keyword>
<feature type="compositionally biased region" description="Pro residues" evidence="5">
    <location>
        <begin position="1"/>
        <end position="18"/>
    </location>
</feature>
<keyword evidence="3" id="KW-0378">Hydrolase</keyword>
<evidence type="ECO:0000256" key="5">
    <source>
        <dbReference type="SAM" id="MobiDB-lite"/>
    </source>
</evidence>
<dbReference type="CDD" id="cd04848">
    <property type="entry name" value="Peptidases_S8_Autotransporter_serine_protease_like"/>
    <property type="match status" value="1"/>
</dbReference>
<feature type="domain" description="Peptidase S8/S53" evidence="6">
    <location>
        <begin position="128"/>
        <end position="413"/>
    </location>
</feature>
<proteinExistence type="predicted"/>
<protein>
    <recommendedName>
        <fullName evidence="6">Peptidase S8/S53 domain-containing protein</fullName>
    </recommendedName>
</protein>
<feature type="non-terminal residue" evidence="7">
    <location>
        <position position="476"/>
    </location>
</feature>
<dbReference type="InterPro" id="IPR036852">
    <property type="entry name" value="Peptidase_S8/S53_dom_sf"/>
</dbReference>
<evidence type="ECO:0000256" key="1">
    <source>
        <dbReference type="ARBA" id="ARBA00022670"/>
    </source>
</evidence>
<feature type="region of interest" description="Disordered" evidence="5">
    <location>
        <begin position="1"/>
        <end position="21"/>
    </location>
</feature>
<keyword evidence="1" id="KW-0645">Protease</keyword>
<organism evidence="7 8">
    <name type="scientific">Moraxella equi</name>
    <dbReference type="NCBI Taxonomy" id="60442"/>
    <lineage>
        <taxon>Bacteria</taxon>
        <taxon>Pseudomonadati</taxon>
        <taxon>Pseudomonadota</taxon>
        <taxon>Gammaproteobacteria</taxon>
        <taxon>Moraxellales</taxon>
        <taxon>Moraxellaceae</taxon>
        <taxon>Moraxella</taxon>
    </lineage>
</organism>
<dbReference type="Proteomes" id="UP000190777">
    <property type="component" value="Unassembled WGS sequence"/>
</dbReference>
<evidence type="ECO:0000259" key="6">
    <source>
        <dbReference type="Pfam" id="PF00082"/>
    </source>
</evidence>
<dbReference type="RefSeq" id="WP_158080756.1">
    <property type="nucleotide sequence ID" value="NZ_MXAP01000188.1"/>
</dbReference>
<dbReference type="Pfam" id="PF00082">
    <property type="entry name" value="Peptidase_S8"/>
    <property type="match status" value="1"/>
</dbReference>
<feature type="non-terminal residue" evidence="7">
    <location>
        <position position="1"/>
    </location>
</feature>
<dbReference type="PROSITE" id="PS00136">
    <property type="entry name" value="SUBTILASE_ASP"/>
    <property type="match status" value="1"/>
</dbReference>
<name>A0ABX3NE68_9GAMM</name>
<dbReference type="EMBL" id="MXAP01000188">
    <property type="protein sequence ID" value="OPH33201.1"/>
    <property type="molecule type" value="Genomic_DNA"/>
</dbReference>
<sequence length="476" mass="52620">PTPQPEPTPEPTPEPAPTPVDYVKPLASAQLTKPTYERQVKPELVRAQPRPATGTITGYNNMDTVDVVTKDPQYKNNIGFEVRRGAYGYETDWDKPIPRLGITDAFYGMKEEEHAQMLSQLKTKIDTTNIKVGVIDSGLDKRNPALVGANVHDTVVQCRFGPGSSQYEEGCGDGSTGSGIEEVNISSPTYRAGTDHGSQMASVIAGNNGYSNAKIYGSKSLENSNGGNLILMAYKLNKDHGVKIFNNSWGMTYDQYTRTRWLEDIVKNPSVGVEYDPVTGRSNFADLGALHDLIINKDALLLKATGNFYKDDAHPDINFAPKINEKFKDGFITVSSPREDYVNANLCGGTAEWCIAAPSTSTYFKNNGERMSDQGTSPATARVTGTAVLVKGAYPWMKNKNLVQTILGTARDFKELEQQHPDAFYHRKRVSVVPDYYRKTGMPAYEAYDQQGNFLGYDIIVKEGFNQRRIIKNHNG</sequence>
<dbReference type="SUPFAM" id="SSF52743">
    <property type="entry name" value="Subtilisin-like"/>
    <property type="match status" value="1"/>
</dbReference>
<dbReference type="InterPro" id="IPR034061">
    <property type="entry name" value="Peptidases_S8_Autotransporter"/>
</dbReference>
<accession>A0ABX3NE68</accession>
<dbReference type="PRINTS" id="PR00723">
    <property type="entry name" value="SUBTILISIN"/>
</dbReference>
<evidence type="ECO:0000256" key="3">
    <source>
        <dbReference type="ARBA" id="ARBA00022801"/>
    </source>
</evidence>
<evidence type="ECO:0000256" key="2">
    <source>
        <dbReference type="ARBA" id="ARBA00022729"/>
    </source>
</evidence>
<keyword evidence="2" id="KW-0732">Signal</keyword>
<dbReference type="InterPro" id="IPR015500">
    <property type="entry name" value="Peptidase_S8_subtilisin-rel"/>
</dbReference>
<dbReference type="InterPro" id="IPR000209">
    <property type="entry name" value="Peptidase_S8/S53_dom"/>
</dbReference>
<dbReference type="Gene3D" id="3.40.50.200">
    <property type="entry name" value="Peptidase S8/S53 domain"/>
    <property type="match status" value="1"/>
</dbReference>
<evidence type="ECO:0000313" key="8">
    <source>
        <dbReference type="Proteomes" id="UP000190777"/>
    </source>
</evidence>
<keyword evidence="8" id="KW-1185">Reference proteome</keyword>